<proteinExistence type="inferred from homology"/>
<evidence type="ECO:0000313" key="13">
    <source>
        <dbReference type="Proteomes" id="UP001595885"/>
    </source>
</evidence>
<dbReference type="SUPFAM" id="SSF49464">
    <property type="entry name" value="Carboxypeptidase regulatory domain-like"/>
    <property type="match status" value="1"/>
</dbReference>
<dbReference type="EMBL" id="JBHSGW010000021">
    <property type="protein sequence ID" value="MFC4739916.1"/>
    <property type="molecule type" value="Genomic_DNA"/>
</dbReference>
<evidence type="ECO:0000256" key="7">
    <source>
        <dbReference type="PROSITE-ProRule" id="PRU01360"/>
    </source>
</evidence>
<dbReference type="InterPro" id="IPR037066">
    <property type="entry name" value="Plug_dom_sf"/>
</dbReference>
<dbReference type="InterPro" id="IPR008969">
    <property type="entry name" value="CarboxyPept-like_regulatory"/>
</dbReference>
<keyword evidence="5 7" id="KW-0472">Membrane</keyword>
<dbReference type="InterPro" id="IPR039426">
    <property type="entry name" value="TonB-dep_rcpt-like"/>
</dbReference>
<keyword evidence="2 7" id="KW-0813">Transport</keyword>
<gene>
    <name evidence="12" type="ORF">ACFO3U_07910</name>
</gene>
<evidence type="ECO:0000256" key="5">
    <source>
        <dbReference type="ARBA" id="ARBA00023136"/>
    </source>
</evidence>
<dbReference type="Proteomes" id="UP001595885">
    <property type="component" value="Unassembled WGS sequence"/>
</dbReference>
<organism evidence="12 13">
    <name type="scientific">Flavobacterium ponti</name>
    <dbReference type="NCBI Taxonomy" id="665133"/>
    <lineage>
        <taxon>Bacteria</taxon>
        <taxon>Pseudomonadati</taxon>
        <taxon>Bacteroidota</taxon>
        <taxon>Flavobacteriia</taxon>
        <taxon>Flavobacteriales</taxon>
        <taxon>Flavobacteriaceae</taxon>
        <taxon>Flavobacterium</taxon>
    </lineage>
</organism>
<evidence type="ECO:0000256" key="1">
    <source>
        <dbReference type="ARBA" id="ARBA00004571"/>
    </source>
</evidence>
<keyword evidence="6 7" id="KW-0998">Cell outer membrane</keyword>
<dbReference type="PROSITE" id="PS52016">
    <property type="entry name" value="TONB_DEPENDENT_REC_3"/>
    <property type="match status" value="1"/>
</dbReference>
<protein>
    <submittedName>
        <fullName evidence="12">TonB-dependent receptor domain-containing protein</fullName>
    </submittedName>
</protein>
<dbReference type="Gene3D" id="2.60.40.1120">
    <property type="entry name" value="Carboxypeptidase-like, regulatory domain"/>
    <property type="match status" value="1"/>
</dbReference>
<comment type="caution">
    <text evidence="12">The sequence shown here is derived from an EMBL/GenBank/DDBJ whole genome shotgun (WGS) entry which is preliminary data.</text>
</comment>
<evidence type="ECO:0000313" key="12">
    <source>
        <dbReference type="EMBL" id="MFC4739916.1"/>
    </source>
</evidence>
<dbReference type="Gene3D" id="2.40.170.20">
    <property type="entry name" value="TonB-dependent receptor, beta-barrel domain"/>
    <property type="match status" value="1"/>
</dbReference>
<dbReference type="InterPro" id="IPR041700">
    <property type="entry name" value="OMP_b-brl_3"/>
</dbReference>
<keyword evidence="3 7" id="KW-1134">Transmembrane beta strand</keyword>
<dbReference type="InterPro" id="IPR036942">
    <property type="entry name" value="Beta-barrel_TonB_sf"/>
</dbReference>
<dbReference type="InterPro" id="IPR012910">
    <property type="entry name" value="Plug_dom"/>
</dbReference>
<dbReference type="SUPFAM" id="SSF56935">
    <property type="entry name" value="Porins"/>
    <property type="match status" value="1"/>
</dbReference>
<evidence type="ECO:0000256" key="6">
    <source>
        <dbReference type="ARBA" id="ARBA00023237"/>
    </source>
</evidence>
<evidence type="ECO:0000256" key="8">
    <source>
        <dbReference type="SAM" id="MobiDB-lite"/>
    </source>
</evidence>
<dbReference type="PANTHER" id="PTHR40980">
    <property type="entry name" value="PLUG DOMAIN-CONTAINING PROTEIN"/>
    <property type="match status" value="1"/>
</dbReference>
<evidence type="ECO:0000259" key="10">
    <source>
        <dbReference type="Pfam" id="PF07715"/>
    </source>
</evidence>
<keyword evidence="12" id="KW-0675">Receptor</keyword>
<evidence type="ECO:0000256" key="2">
    <source>
        <dbReference type="ARBA" id="ARBA00022448"/>
    </source>
</evidence>
<feature type="chain" id="PRO_5046517289" evidence="9">
    <location>
        <begin position="22"/>
        <end position="820"/>
    </location>
</feature>
<evidence type="ECO:0000256" key="9">
    <source>
        <dbReference type="SAM" id="SignalP"/>
    </source>
</evidence>
<dbReference type="Gene3D" id="2.170.130.10">
    <property type="entry name" value="TonB-dependent receptor, plug domain"/>
    <property type="match status" value="1"/>
</dbReference>
<feature type="domain" description="Outer membrane protein beta-barrel" evidence="11">
    <location>
        <begin position="379"/>
        <end position="794"/>
    </location>
</feature>
<feature type="region of interest" description="Disordered" evidence="8">
    <location>
        <begin position="800"/>
        <end position="820"/>
    </location>
</feature>
<accession>A0ABV9P5E5</accession>
<dbReference type="RefSeq" id="WP_379740251.1">
    <property type="nucleotide sequence ID" value="NZ_JBHSGW010000021.1"/>
</dbReference>
<reference evidence="13" key="1">
    <citation type="journal article" date="2019" name="Int. J. Syst. Evol. Microbiol.">
        <title>The Global Catalogue of Microorganisms (GCM) 10K type strain sequencing project: providing services to taxonomists for standard genome sequencing and annotation.</title>
        <authorList>
            <consortium name="The Broad Institute Genomics Platform"/>
            <consortium name="The Broad Institute Genome Sequencing Center for Infectious Disease"/>
            <person name="Wu L."/>
            <person name="Ma J."/>
        </authorList>
    </citation>
    <scope>NUCLEOTIDE SEQUENCE [LARGE SCALE GENOMIC DNA]</scope>
    <source>
        <strain evidence="13">CCUG 50349</strain>
    </source>
</reference>
<dbReference type="PANTHER" id="PTHR40980:SF4">
    <property type="entry name" value="TONB-DEPENDENT RECEPTOR-LIKE BETA-BARREL DOMAIN-CONTAINING PROTEIN"/>
    <property type="match status" value="1"/>
</dbReference>
<dbReference type="Pfam" id="PF13715">
    <property type="entry name" value="CarbopepD_reg_2"/>
    <property type="match status" value="1"/>
</dbReference>
<feature type="signal peptide" evidence="9">
    <location>
        <begin position="1"/>
        <end position="21"/>
    </location>
</feature>
<sequence length="820" mass="92956">MRLSKLLSALTLLLFSFSGIAQMAKVTVSGKIYEKSTNTPLEYATIVLKNVDKPEIVTGGVTDEQGNFSLDVVKGTYNISYEFISLKTLTVNNKVIENDTNLGTVFLEPDVSQLQEVVLVADVSTVEFKLDKRVYNVGQDMMVKGGTMSDVLNNVPSVTVDPDGTVALRGNENVRILIDGRPSGLAGINIADALKLLPADSVEKVEVITNPSARYDAEGGGGIINIVLRKGKGQGINGSVIASVGDPEAYGLSANINYRSDSFNLFSNFGYNYRNSPGNSSTDSEYFNEDGTTRNYIYESRTNQRLNRTFNANYGIDLFLTKSASWTHALTFSKESGANPDNVFYNNYDANFNPTFVRNRLNDEISKEYSIEYSSVFTKDFEKEDHKLTANVAFSKNQDNESSIIYDQILGDPSSYFTDVTLNNQSQLRNLLQADYVLPIGKDSRFEAGYRGNFQKNLTDFNVNDDSVFTNLLEYKENVNALYTQYGSKINKFSYFFGLRWEDSNIEVNSITSNDYNTKKYNNFFPTATFNYELNDDSNLTLSYSKRINRPRGRFLNPFSSYSSNINIFQGNPDLNPSYTNVLDLGYLRKWDKITFNTSLYVNMTDDTFQFIRKESGNFVTTNVDGVNVQTPVIISTPINLAKEYRAGFEMNANYSPYKWWRLNGNFNLYRVENQGDYTYTDFQGNEVVQNFDNIATTWFTRLTSKVTLPYNVDWQTNVTYRAPQNTAQGRTLDMTSVNLSFSKDILKDKGSLALNVSDLFNTRKRRSYIDLDNVSSFSTFQWRERQITLAFTYRFNKKKERENNQRRDDGGGEEMMGTP</sequence>
<evidence type="ECO:0000256" key="3">
    <source>
        <dbReference type="ARBA" id="ARBA00022452"/>
    </source>
</evidence>
<dbReference type="Pfam" id="PF14905">
    <property type="entry name" value="OMP_b-brl_3"/>
    <property type="match status" value="1"/>
</dbReference>
<comment type="subcellular location">
    <subcellularLocation>
        <location evidence="1 7">Cell outer membrane</location>
        <topology evidence="1 7">Multi-pass membrane protein</topology>
    </subcellularLocation>
</comment>
<evidence type="ECO:0000256" key="4">
    <source>
        <dbReference type="ARBA" id="ARBA00022692"/>
    </source>
</evidence>
<keyword evidence="13" id="KW-1185">Reference proteome</keyword>
<comment type="similarity">
    <text evidence="7">Belongs to the TonB-dependent receptor family.</text>
</comment>
<name>A0ABV9P5E5_9FLAO</name>
<feature type="domain" description="TonB-dependent receptor plug" evidence="10">
    <location>
        <begin position="145"/>
        <end position="223"/>
    </location>
</feature>
<feature type="compositionally biased region" description="Basic and acidic residues" evidence="8">
    <location>
        <begin position="800"/>
        <end position="811"/>
    </location>
</feature>
<dbReference type="Pfam" id="PF07715">
    <property type="entry name" value="Plug"/>
    <property type="match status" value="1"/>
</dbReference>
<keyword evidence="9" id="KW-0732">Signal</keyword>
<evidence type="ECO:0000259" key="11">
    <source>
        <dbReference type="Pfam" id="PF14905"/>
    </source>
</evidence>
<keyword evidence="4 7" id="KW-0812">Transmembrane</keyword>